<dbReference type="PANTHER" id="PTHR11993">
    <property type="entry name" value="NADH-UBIQUINONE OXIDOREDUCTASE 49 KDA SUBUNIT"/>
    <property type="match status" value="1"/>
</dbReference>
<dbReference type="GO" id="GO:0051287">
    <property type="term" value="F:NAD binding"/>
    <property type="evidence" value="ECO:0007669"/>
    <property type="project" value="InterPro"/>
</dbReference>
<name>A0A420W7B2_9BACT</name>
<feature type="domain" description="NADH-quinone oxidoreductase subunit D" evidence="2">
    <location>
        <begin position="315"/>
        <end position="389"/>
    </location>
</feature>
<evidence type="ECO:0000256" key="1">
    <source>
        <dbReference type="ARBA" id="ARBA00004202"/>
    </source>
</evidence>
<evidence type="ECO:0000259" key="2">
    <source>
        <dbReference type="Pfam" id="PF00346"/>
    </source>
</evidence>
<accession>A0A420W7B2</accession>
<organism evidence="3 4">
    <name type="scientific">Thermovibrio guaymasensis</name>
    <dbReference type="NCBI Taxonomy" id="240167"/>
    <lineage>
        <taxon>Bacteria</taxon>
        <taxon>Pseudomonadati</taxon>
        <taxon>Aquificota</taxon>
        <taxon>Aquificia</taxon>
        <taxon>Desulfurobacteriales</taxon>
        <taxon>Desulfurobacteriaceae</taxon>
        <taxon>Thermovibrio</taxon>
    </lineage>
</organism>
<dbReference type="Gene3D" id="1.10.645.10">
    <property type="entry name" value="Cytochrome-c3 Hydrogenase, chain B"/>
    <property type="match status" value="1"/>
</dbReference>
<gene>
    <name evidence="3" type="ORF">C7457_0069</name>
</gene>
<dbReference type="SUPFAM" id="SSF56762">
    <property type="entry name" value="HydB/Nqo4-like"/>
    <property type="match status" value="1"/>
</dbReference>
<dbReference type="Pfam" id="PF00346">
    <property type="entry name" value="Complex1_49kDa"/>
    <property type="match status" value="2"/>
</dbReference>
<dbReference type="InterPro" id="IPR022885">
    <property type="entry name" value="NDH1_su_D/H"/>
</dbReference>
<dbReference type="AlphaFoldDB" id="A0A420W7B2"/>
<dbReference type="GO" id="GO:0048038">
    <property type="term" value="F:quinone binding"/>
    <property type="evidence" value="ECO:0007669"/>
    <property type="project" value="InterPro"/>
</dbReference>
<dbReference type="GO" id="GO:0005886">
    <property type="term" value="C:plasma membrane"/>
    <property type="evidence" value="ECO:0007669"/>
    <property type="project" value="UniProtKB-SubCell"/>
</dbReference>
<proteinExistence type="predicted"/>
<comment type="subcellular location">
    <subcellularLocation>
        <location evidence="1">Cell membrane</location>
        <topology evidence="1">Peripheral membrane protein</topology>
    </subcellularLocation>
</comment>
<dbReference type="OrthoDB" id="9801496at2"/>
<sequence length="389" mass="43122">MGNSIASSGYTFVLEERKEVSGEDLGLLQEKLLQLNWGVQHPASGPMRLKVWVDGDEVVKVDPDIGYVLRLLEKLVEYRTWINAIVNVERACFIDNFGTMTGYSIAAEKIAGVEVPKKADYVRTILCEAGRIVSHLLGLGGIVGVLGVHTPTQWALIAREKFLDAFEVYSGQRIATSSIVPGGVRFEPTGKFIEKMVTAVDFLEKEFIPRYGEVFIDNPTLKIRTVGVGKVSKEKAVEIGLAGPALRASGVPSDVRKDYPYAAYGELDFKVVIREEGDAYARYLVLWEEIQESAKIIRQAIEGLPEGDYRTKFPVKVPPGEAYVNVEWARGCFGFHLISDGGTGPYRLKMRAPSFANLWALPEIMKNVKLADVPVIFASLYMCHGDIDR</sequence>
<dbReference type="EMBL" id="RBIE01000001">
    <property type="protein sequence ID" value="RKQ63206.1"/>
    <property type="molecule type" value="Genomic_DNA"/>
</dbReference>
<dbReference type="RefSeq" id="WP_121169395.1">
    <property type="nucleotide sequence ID" value="NZ_RBIE01000001.1"/>
</dbReference>
<dbReference type="InterPro" id="IPR001135">
    <property type="entry name" value="NADH_Q_OxRdtase_suD"/>
</dbReference>
<evidence type="ECO:0000313" key="3">
    <source>
        <dbReference type="EMBL" id="RKQ63206.1"/>
    </source>
</evidence>
<dbReference type="PANTHER" id="PTHR11993:SF10">
    <property type="entry name" value="NADH DEHYDROGENASE [UBIQUINONE] IRON-SULFUR PROTEIN 2, MITOCHONDRIAL"/>
    <property type="match status" value="1"/>
</dbReference>
<dbReference type="GO" id="GO:0016651">
    <property type="term" value="F:oxidoreductase activity, acting on NAD(P)H"/>
    <property type="evidence" value="ECO:0007669"/>
    <property type="project" value="InterPro"/>
</dbReference>
<comment type="caution">
    <text evidence="3">The sequence shown here is derived from an EMBL/GenBank/DDBJ whole genome shotgun (WGS) entry which is preliminary data.</text>
</comment>
<feature type="domain" description="NADH-quinone oxidoreductase subunit D" evidence="2">
    <location>
        <begin position="146"/>
        <end position="312"/>
    </location>
</feature>
<evidence type="ECO:0000313" key="4">
    <source>
        <dbReference type="Proteomes" id="UP000280881"/>
    </source>
</evidence>
<dbReference type="InterPro" id="IPR029014">
    <property type="entry name" value="NiFe-Hase_large"/>
</dbReference>
<reference evidence="3 4" key="1">
    <citation type="submission" date="2018-10" db="EMBL/GenBank/DDBJ databases">
        <title>Genomic Encyclopedia of Type Strains, Phase IV (KMG-IV): sequencing the most valuable type-strain genomes for metagenomic binning, comparative biology and taxonomic classification.</title>
        <authorList>
            <person name="Goeker M."/>
        </authorList>
    </citation>
    <scope>NUCLEOTIDE SEQUENCE [LARGE SCALE GENOMIC DNA]</scope>
    <source>
        <strain evidence="3 4">DSM 15521</strain>
    </source>
</reference>
<keyword evidence="4" id="KW-1185">Reference proteome</keyword>
<protein>
    <submittedName>
        <fullName evidence="3">NADH dehydrogenase subunit D</fullName>
    </submittedName>
</protein>
<dbReference type="Proteomes" id="UP000280881">
    <property type="component" value="Unassembled WGS sequence"/>
</dbReference>